<organism evidence="10 11">
    <name type="scientific">Orchesella dallaii</name>
    <dbReference type="NCBI Taxonomy" id="48710"/>
    <lineage>
        <taxon>Eukaryota</taxon>
        <taxon>Metazoa</taxon>
        <taxon>Ecdysozoa</taxon>
        <taxon>Arthropoda</taxon>
        <taxon>Hexapoda</taxon>
        <taxon>Collembola</taxon>
        <taxon>Entomobryomorpha</taxon>
        <taxon>Entomobryoidea</taxon>
        <taxon>Orchesellidae</taxon>
        <taxon>Orchesellinae</taxon>
        <taxon>Orchesella</taxon>
    </lineage>
</organism>
<proteinExistence type="predicted"/>
<dbReference type="InterPro" id="IPR016035">
    <property type="entry name" value="Acyl_Trfase/lysoPLipase"/>
</dbReference>
<evidence type="ECO:0000313" key="10">
    <source>
        <dbReference type="EMBL" id="CAL8073964.1"/>
    </source>
</evidence>
<gene>
    <name evidence="10" type="ORF">ODALV1_LOCUS2764</name>
</gene>
<dbReference type="Gene3D" id="1.25.40.20">
    <property type="entry name" value="Ankyrin repeat-containing domain"/>
    <property type="match status" value="1"/>
</dbReference>
<feature type="active site" description="Nucleophile" evidence="8">
    <location>
        <position position="623"/>
    </location>
</feature>
<feature type="repeat" description="ANK" evidence="7">
    <location>
        <begin position="431"/>
        <end position="463"/>
    </location>
</feature>
<dbReference type="Proteomes" id="UP001642540">
    <property type="component" value="Unassembled WGS sequence"/>
</dbReference>
<feature type="short sequence motif" description="GXSXG" evidence="8">
    <location>
        <begin position="621"/>
        <end position="625"/>
    </location>
</feature>
<dbReference type="PROSITE" id="PS51635">
    <property type="entry name" value="PNPLA"/>
    <property type="match status" value="1"/>
</dbReference>
<keyword evidence="5 8" id="KW-0443">Lipid metabolism</keyword>
<feature type="short sequence motif" description="GXGXXG" evidence="8">
    <location>
        <begin position="584"/>
        <end position="589"/>
    </location>
</feature>
<reference evidence="10 11" key="1">
    <citation type="submission" date="2024-08" db="EMBL/GenBank/DDBJ databases">
        <authorList>
            <person name="Cucini C."/>
            <person name="Frati F."/>
        </authorList>
    </citation>
    <scope>NUCLEOTIDE SEQUENCE [LARGE SCALE GENOMIC DNA]</scope>
</reference>
<dbReference type="SUPFAM" id="SSF52151">
    <property type="entry name" value="FabD/lysophospholipase-like"/>
    <property type="match status" value="1"/>
</dbReference>
<evidence type="ECO:0000256" key="6">
    <source>
        <dbReference type="ARBA" id="ARBA00023422"/>
    </source>
</evidence>
<evidence type="ECO:0000256" key="7">
    <source>
        <dbReference type="PROSITE-ProRule" id="PRU00023"/>
    </source>
</evidence>
<dbReference type="PROSITE" id="PS50088">
    <property type="entry name" value="ANK_REPEAT"/>
    <property type="match status" value="2"/>
</dbReference>
<feature type="repeat" description="ANK" evidence="7">
    <location>
        <begin position="394"/>
        <end position="426"/>
    </location>
</feature>
<comment type="caution">
    <text evidence="10">The sequence shown here is derived from an EMBL/GenBank/DDBJ whole genome shotgun (WGS) entry which is preliminary data.</text>
</comment>
<feature type="active site" description="Proton acceptor" evidence="8">
    <location>
        <position position="751"/>
    </location>
</feature>
<evidence type="ECO:0000259" key="9">
    <source>
        <dbReference type="PROSITE" id="PS51635"/>
    </source>
</evidence>
<keyword evidence="11" id="KW-1185">Reference proteome</keyword>
<dbReference type="EMBL" id="CAXLJM020000007">
    <property type="protein sequence ID" value="CAL8073964.1"/>
    <property type="molecule type" value="Genomic_DNA"/>
</dbReference>
<dbReference type="Pfam" id="PF01734">
    <property type="entry name" value="Patatin"/>
    <property type="match status" value="1"/>
</dbReference>
<comment type="catalytic activity">
    <reaction evidence="6">
        <text>a 1,2-diacyl-sn-glycero-3-phosphocholine + H2O = a 1-acyl-sn-glycero-3-phosphocholine + a fatty acid + H(+)</text>
        <dbReference type="Rhea" id="RHEA:15801"/>
        <dbReference type="ChEBI" id="CHEBI:15377"/>
        <dbReference type="ChEBI" id="CHEBI:15378"/>
        <dbReference type="ChEBI" id="CHEBI:28868"/>
        <dbReference type="ChEBI" id="CHEBI:57643"/>
        <dbReference type="ChEBI" id="CHEBI:58168"/>
        <dbReference type="EC" id="3.1.1.4"/>
    </reaction>
    <physiologicalReaction direction="left-to-right" evidence="6">
        <dbReference type="Rhea" id="RHEA:15802"/>
    </physiologicalReaction>
</comment>
<dbReference type="Pfam" id="PF12796">
    <property type="entry name" value="Ank_2"/>
    <property type="match status" value="1"/>
</dbReference>
<keyword evidence="8" id="KW-0442">Lipid degradation</keyword>
<dbReference type="InterPro" id="IPR002110">
    <property type="entry name" value="Ankyrin_rpt"/>
</dbReference>
<name>A0ABP1PU10_9HEXA</name>
<evidence type="ECO:0000256" key="4">
    <source>
        <dbReference type="ARBA" id="ARBA00023043"/>
    </source>
</evidence>
<evidence type="ECO:0000256" key="5">
    <source>
        <dbReference type="ARBA" id="ARBA00023098"/>
    </source>
</evidence>
<dbReference type="InterPro" id="IPR002641">
    <property type="entry name" value="PNPLA_dom"/>
</dbReference>
<dbReference type="InterPro" id="IPR047148">
    <property type="entry name" value="PLPL9"/>
</dbReference>
<accession>A0ABP1PU10</accession>
<dbReference type="PROSITE" id="PS50297">
    <property type="entry name" value="ANK_REP_REGION"/>
    <property type="match status" value="1"/>
</dbReference>
<feature type="short sequence motif" description="DGA/G" evidence="8">
    <location>
        <begin position="751"/>
        <end position="753"/>
    </location>
</feature>
<dbReference type="SMART" id="SM00248">
    <property type="entry name" value="ANK"/>
    <property type="match status" value="6"/>
</dbReference>
<keyword evidence="2" id="KW-0677">Repeat</keyword>
<protein>
    <recommendedName>
        <fullName evidence="1">phospholipase A2</fullName>
        <ecNumber evidence="1">3.1.1.4</ecNumber>
    </recommendedName>
</protein>
<evidence type="ECO:0000256" key="8">
    <source>
        <dbReference type="PROSITE-ProRule" id="PRU01161"/>
    </source>
</evidence>
<dbReference type="SUPFAM" id="SSF48403">
    <property type="entry name" value="Ankyrin repeat"/>
    <property type="match status" value="1"/>
</dbReference>
<dbReference type="EC" id="3.1.1.4" evidence="1"/>
<keyword evidence="4 7" id="KW-0040">ANK repeat</keyword>
<evidence type="ECO:0000313" key="11">
    <source>
        <dbReference type="Proteomes" id="UP001642540"/>
    </source>
</evidence>
<keyword evidence="3 8" id="KW-0378">Hydrolase</keyword>
<evidence type="ECO:0000256" key="1">
    <source>
        <dbReference type="ARBA" id="ARBA00013278"/>
    </source>
</evidence>
<evidence type="ECO:0000256" key="3">
    <source>
        <dbReference type="ARBA" id="ARBA00022801"/>
    </source>
</evidence>
<feature type="domain" description="PNPLA" evidence="9">
    <location>
        <begin position="580"/>
        <end position="764"/>
    </location>
</feature>
<dbReference type="InterPro" id="IPR036770">
    <property type="entry name" value="Ankyrin_rpt-contain_sf"/>
</dbReference>
<evidence type="ECO:0000256" key="2">
    <source>
        <dbReference type="ARBA" id="ARBA00022737"/>
    </source>
</evidence>
<dbReference type="PANTHER" id="PTHR24139:SF34">
    <property type="entry name" value="85_88 KDA CALCIUM-INDEPENDENT PHOSPHOLIPASE A2"/>
    <property type="match status" value="1"/>
</dbReference>
<dbReference type="Gene3D" id="3.40.1090.10">
    <property type="entry name" value="Cytosolic phospholipase A2 catalytic domain"/>
    <property type="match status" value="1"/>
</dbReference>
<sequence>MSGSPTSPSGGGSGGSAGGRGLFTGFLKQAARSVFESAMNSTVNANSTTSAPNYGGATTSRSFFNLGGDYVDSGSDSCQVMEYYGKTANAEIATVYAIALRAGDLILHSHSKSTDPSSTSYPPFNIILHATTANPSVENMYSLYRTSAEADASKMFVIYKQIFPDLVKASSTPLDRSTLEKIIKMSKKHESYTAAHIAAALNMVEQLRSPILREKFTEQEGNSLHTPLHVAVVHGKLEAFSVIAEDDRVFNRVYDYQDIKGNSIVHLAAECKDKAVGVGILKLLKQKLQVLSGQQRSSANRMLLELFQKLNNEGHAPIHMACMNYNIDAVEEMTSVSEVGSPQSQSPVDKSKSKLLDLRAPSTGNTPLHLSTSNPPLLTHLLGMGCDPNIPDNDGVTPLHKAVMAAHLKSTLQLLSNSAYPDFKATFQTYNNASPIHIAAKVGAIDCLKALIIFGADIDAKDGYGHSARHIIATIFSGNNAVKQDGLFVLAAAGATRCAPGVSGGCSEGCKTGGKNNGKTPDGWKILKDGTTPLGVRNGPASILHDAMRGLSIVKESYETGSQQTDGAKEQGPVVGGKVLSLDGGGIRGLVLTQLLLFMEKEFGNMAGNAPIVSYFDWVAGTSTGGILALALACGKSVLETQSLYIKLKDKVFTGDRPYSAARMEEFLKKEFGAETKMSSIQKPRVMIMTSLANRRPPDLYIFRNYISPSCLLEDPEEFAQFPDETYVWQAAKVTGAAPSYFTLDDEMFIDGGLISNNPTLDALTELGQFKAVMMSSQQNIGNTYGWKLPSLVVSLGTGIPPRVHSSPTNLDIAWPTGVFDAIKNVPRLTQLVNLLVDQATQAEGQVVERARAWCTSIGVPYFRFSPEMSDDISLDEKRDEVLVNLMWETWCYMVGNREVVKELYERLKDLDISSNVQRMDTQ</sequence>
<dbReference type="PANTHER" id="PTHR24139">
    <property type="entry name" value="CALCIUM-INDEPENDENT PHOSPHOLIPASE A2"/>
    <property type="match status" value="1"/>
</dbReference>